<dbReference type="InterPro" id="IPR036890">
    <property type="entry name" value="HATPase_C_sf"/>
</dbReference>
<evidence type="ECO:0000256" key="8">
    <source>
        <dbReference type="ARBA" id="ARBA00022840"/>
    </source>
</evidence>
<dbReference type="InterPro" id="IPR003660">
    <property type="entry name" value="HAMP_dom"/>
</dbReference>
<gene>
    <name evidence="14" type="ORF">A500_15023</name>
</gene>
<keyword evidence="3" id="KW-0597">Phosphoprotein</keyword>
<evidence type="ECO:0000256" key="7">
    <source>
        <dbReference type="ARBA" id="ARBA00022777"/>
    </source>
</evidence>
<evidence type="ECO:0000313" key="14">
    <source>
        <dbReference type="EMBL" id="EOR20927.1"/>
    </source>
</evidence>
<dbReference type="InterPro" id="IPR050640">
    <property type="entry name" value="Bact_2-comp_sensor_kinase"/>
</dbReference>
<name>R9BV81_9CLOT</name>
<evidence type="ECO:0000256" key="4">
    <source>
        <dbReference type="ARBA" id="ARBA00022679"/>
    </source>
</evidence>
<dbReference type="InterPro" id="IPR010559">
    <property type="entry name" value="Sig_transdc_His_kin_internal"/>
</dbReference>
<dbReference type="SMART" id="SM00304">
    <property type="entry name" value="HAMP"/>
    <property type="match status" value="1"/>
</dbReference>
<comment type="subcellular location">
    <subcellularLocation>
        <location evidence="1">Cell membrane</location>
        <topology evidence="1">Multi-pass membrane protein</topology>
    </subcellularLocation>
</comment>
<dbReference type="Pfam" id="PF00672">
    <property type="entry name" value="HAMP"/>
    <property type="match status" value="1"/>
</dbReference>
<proteinExistence type="predicted"/>
<dbReference type="OrthoDB" id="9809348at2"/>
<keyword evidence="4" id="KW-0808">Transferase</keyword>
<comment type="caution">
    <text evidence="14">The sequence shown here is derived from an EMBL/GenBank/DDBJ whole genome shotgun (WGS) entry which is preliminary data.</text>
</comment>
<feature type="transmembrane region" description="Helical" evidence="12">
    <location>
        <begin position="301"/>
        <end position="324"/>
    </location>
</feature>
<dbReference type="SUPFAM" id="SSF158472">
    <property type="entry name" value="HAMP domain-like"/>
    <property type="match status" value="1"/>
</dbReference>
<keyword evidence="11 12" id="KW-0472">Membrane</keyword>
<dbReference type="Pfam" id="PF02518">
    <property type="entry name" value="HATPase_c"/>
    <property type="match status" value="1"/>
</dbReference>
<dbReference type="GO" id="GO:0000155">
    <property type="term" value="F:phosphorelay sensor kinase activity"/>
    <property type="evidence" value="ECO:0007669"/>
    <property type="project" value="InterPro"/>
</dbReference>
<evidence type="ECO:0000256" key="6">
    <source>
        <dbReference type="ARBA" id="ARBA00022741"/>
    </source>
</evidence>
<keyword evidence="9 12" id="KW-1133">Transmembrane helix</keyword>
<dbReference type="AlphaFoldDB" id="R9BV81"/>
<dbReference type="Gene3D" id="6.10.340.10">
    <property type="match status" value="1"/>
</dbReference>
<evidence type="ECO:0000256" key="5">
    <source>
        <dbReference type="ARBA" id="ARBA00022692"/>
    </source>
</evidence>
<sequence>MKNTNIPYKTIMFRVTSIMIGLTAVITILILYGCLYTFKHILNEKITSTTTSNLKIVSKNIENRIDEVVQLAKWCSINNQVSSYVSSTSSNINSSISLNTYYRVKEELNNSRSSRYVDRLIISNPEGVLLQIITDTSAGSLTDGKVSKEVPYFDELFNEVGFKWIGLKEDAFKKDVSADKIIPIIRPIYSYYDNSSVGWVYISINTEIITDFLDSYNLNKGDEIFISIGGKVYKYIENKLILVDLDKYEKADVVENNNIITYKSKDSSNKDVNYIWYKSDLDGWAVGQALKKSNFSIQKSLFIPLSILIIVLLFSLAGILTYILNEMISKPVRKINNKVARISMGDFSIDDSIERQDEIGTIGRGINILSEKITDLISSKVEYEKQKKDLEFKMLQSQINPHFLYNTLNSIKWMATIQNVTGIPEMTSALAKLLKNISKGTDQIISIEEEINLLNEYITIQKYRYGGALKVIYNVEDEKIYLSKIIKFTLQPMVENAIFHGIEPKGNEGVIKISFGLFEEDKVKIEIKDNGIGISDDKIKKILSGDNSLDKKSFNNIGIKNVNDRIKLTFGNEYGIKIASVLNEYTSIIIVIPYDKVKK</sequence>
<dbReference type="CDD" id="cd06225">
    <property type="entry name" value="HAMP"/>
    <property type="match status" value="1"/>
</dbReference>
<keyword evidence="5 12" id="KW-0812">Transmembrane</keyword>
<dbReference type="GO" id="GO:0005886">
    <property type="term" value="C:plasma membrane"/>
    <property type="evidence" value="ECO:0007669"/>
    <property type="project" value="UniProtKB-SubCell"/>
</dbReference>
<keyword evidence="7" id="KW-0418">Kinase</keyword>
<dbReference type="Pfam" id="PF06580">
    <property type="entry name" value="His_kinase"/>
    <property type="match status" value="1"/>
</dbReference>
<dbReference type="RefSeq" id="WP_016208277.1">
    <property type="nucleotide sequence ID" value="NZ_ASRV01000174.1"/>
</dbReference>
<keyword evidence="15" id="KW-1185">Reference proteome</keyword>
<dbReference type="PANTHER" id="PTHR34220:SF11">
    <property type="entry name" value="SENSOR PROTEIN KINASE HPTS"/>
    <property type="match status" value="1"/>
</dbReference>
<protein>
    <submittedName>
        <fullName evidence="14">Signal transduction protein</fullName>
    </submittedName>
</protein>
<keyword evidence="2" id="KW-1003">Cell membrane</keyword>
<dbReference type="Proteomes" id="UP000013988">
    <property type="component" value="Unassembled WGS sequence"/>
</dbReference>
<organism evidence="14 15">
    <name type="scientific">Clostridium sartagoforme AAU1</name>
    <dbReference type="NCBI Taxonomy" id="1202534"/>
    <lineage>
        <taxon>Bacteria</taxon>
        <taxon>Bacillati</taxon>
        <taxon>Bacillota</taxon>
        <taxon>Clostridia</taxon>
        <taxon>Eubacteriales</taxon>
        <taxon>Clostridiaceae</taxon>
        <taxon>Clostridium</taxon>
    </lineage>
</organism>
<evidence type="ECO:0000256" key="3">
    <source>
        <dbReference type="ARBA" id="ARBA00022553"/>
    </source>
</evidence>
<evidence type="ECO:0000259" key="13">
    <source>
        <dbReference type="PROSITE" id="PS50885"/>
    </source>
</evidence>
<evidence type="ECO:0000256" key="1">
    <source>
        <dbReference type="ARBA" id="ARBA00004651"/>
    </source>
</evidence>
<evidence type="ECO:0000256" key="12">
    <source>
        <dbReference type="SAM" id="Phobius"/>
    </source>
</evidence>
<keyword evidence="6" id="KW-0547">Nucleotide-binding</keyword>
<keyword evidence="10" id="KW-0902">Two-component regulatory system</keyword>
<dbReference type="EMBL" id="ASRV01000174">
    <property type="protein sequence ID" value="EOR20927.1"/>
    <property type="molecule type" value="Genomic_DNA"/>
</dbReference>
<dbReference type="PROSITE" id="PS50885">
    <property type="entry name" value="HAMP"/>
    <property type="match status" value="1"/>
</dbReference>
<feature type="transmembrane region" description="Helical" evidence="12">
    <location>
        <begin position="12"/>
        <end position="38"/>
    </location>
</feature>
<dbReference type="InterPro" id="IPR003594">
    <property type="entry name" value="HATPase_dom"/>
</dbReference>
<dbReference type="PROSITE" id="PS51257">
    <property type="entry name" value="PROKAR_LIPOPROTEIN"/>
    <property type="match status" value="1"/>
</dbReference>
<evidence type="ECO:0000256" key="9">
    <source>
        <dbReference type="ARBA" id="ARBA00022989"/>
    </source>
</evidence>
<dbReference type="SUPFAM" id="SSF55874">
    <property type="entry name" value="ATPase domain of HSP90 chaperone/DNA topoisomerase II/histidine kinase"/>
    <property type="match status" value="1"/>
</dbReference>
<dbReference type="Gene3D" id="3.30.565.10">
    <property type="entry name" value="Histidine kinase-like ATPase, C-terminal domain"/>
    <property type="match status" value="1"/>
</dbReference>
<evidence type="ECO:0000256" key="11">
    <source>
        <dbReference type="ARBA" id="ARBA00023136"/>
    </source>
</evidence>
<dbReference type="PANTHER" id="PTHR34220">
    <property type="entry name" value="SENSOR HISTIDINE KINASE YPDA"/>
    <property type="match status" value="1"/>
</dbReference>
<dbReference type="GO" id="GO:0005524">
    <property type="term" value="F:ATP binding"/>
    <property type="evidence" value="ECO:0007669"/>
    <property type="project" value="UniProtKB-KW"/>
</dbReference>
<feature type="domain" description="HAMP" evidence="13">
    <location>
        <begin position="326"/>
        <end position="378"/>
    </location>
</feature>
<evidence type="ECO:0000256" key="2">
    <source>
        <dbReference type="ARBA" id="ARBA00022475"/>
    </source>
</evidence>
<reference evidence="14 15" key="1">
    <citation type="submission" date="2013-03" db="EMBL/GenBank/DDBJ databases">
        <title>Whole genome shotgun sequencing of Clostridium sartagoforme AAU1.</title>
        <authorList>
            <person name="Joshi C.G."/>
            <person name="Duggirala S.M."/>
            <person name="Nathani N.M."/>
            <person name="Bhatt V.D."/>
            <person name="Patel A.K."/>
            <person name="Pandya P.R."/>
            <person name="KaPatel J.A."/>
        </authorList>
    </citation>
    <scope>NUCLEOTIDE SEQUENCE [LARGE SCALE GENOMIC DNA]</scope>
    <source>
        <strain evidence="14 15">AAU1</strain>
    </source>
</reference>
<evidence type="ECO:0000256" key="10">
    <source>
        <dbReference type="ARBA" id="ARBA00023012"/>
    </source>
</evidence>
<evidence type="ECO:0000313" key="15">
    <source>
        <dbReference type="Proteomes" id="UP000013988"/>
    </source>
</evidence>
<accession>R9BV81</accession>
<dbReference type="PATRIC" id="fig|1202534.3.peg.2972"/>
<keyword evidence="8" id="KW-0067">ATP-binding</keyword>